<protein>
    <submittedName>
        <fullName evidence="2">Uncharacterized protein</fullName>
    </submittedName>
</protein>
<name>A0A498HWK1_MALDO</name>
<feature type="compositionally biased region" description="Basic and acidic residues" evidence="1">
    <location>
        <begin position="548"/>
        <end position="557"/>
    </location>
</feature>
<feature type="region of interest" description="Disordered" evidence="1">
    <location>
        <begin position="516"/>
        <end position="585"/>
    </location>
</feature>
<comment type="caution">
    <text evidence="2">The sequence shown here is derived from an EMBL/GenBank/DDBJ whole genome shotgun (WGS) entry which is preliminary data.</text>
</comment>
<organism evidence="2 3">
    <name type="scientific">Malus domestica</name>
    <name type="common">Apple</name>
    <name type="synonym">Pyrus malus</name>
    <dbReference type="NCBI Taxonomy" id="3750"/>
    <lineage>
        <taxon>Eukaryota</taxon>
        <taxon>Viridiplantae</taxon>
        <taxon>Streptophyta</taxon>
        <taxon>Embryophyta</taxon>
        <taxon>Tracheophyta</taxon>
        <taxon>Spermatophyta</taxon>
        <taxon>Magnoliopsida</taxon>
        <taxon>eudicotyledons</taxon>
        <taxon>Gunneridae</taxon>
        <taxon>Pentapetalae</taxon>
        <taxon>rosids</taxon>
        <taxon>fabids</taxon>
        <taxon>Rosales</taxon>
        <taxon>Rosaceae</taxon>
        <taxon>Amygdaloideae</taxon>
        <taxon>Maleae</taxon>
        <taxon>Malus</taxon>
    </lineage>
</organism>
<feature type="compositionally biased region" description="Polar residues" evidence="1">
    <location>
        <begin position="377"/>
        <end position="414"/>
    </location>
</feature>
<evidence type="ECO:0000256" key="1">
    <source>
        <dbReference type="SAM" id="MobiDB-lite"/>
    </source>
</evidence>
<proteinExistence type="predicted"/>
<keyword evidence="3" id="KW-1185">Reference proteome</keyword>
<evidence type="ECO:0000313" key="3">
    <source>
        <dbReference type="Proteomes" id="UP000290289"/>
    </source>
</evidence>
<feature type="region of interest" description="Disordered" evidence="1">
    <location>
        <begin position="329"/>
        <end position="348"/>
    </location>
</feature>
<reference evidence="2 3" key="1">
    <citation type="submission" date="2018-10" db="EMBL/GenBank/DDBJ databases">
        <title>A high-quality apple genome assembly.</title>
        <authorList>
            <person name="Hu J."/>
        </authorList>
    </citation>
    <scope>NUCLEOTIDE SEQUENCE [LARGE SCALE GENOMIC DNA]</scope>
    <source>
        <strain evidence="3">cv. HFTH1</strain>
        <tissue evidence="2">Young leaf</tissue>
    </source>
</reference>
<accession>A0A498HWK1</accession>
<feature type="region of interest" description="Disordered" evidence="1">
    <location>
        <begin position="449"/>
        <end position="502"/>
    </location>
</feature>
<dbReference type="EMBL" id="RDQH01000341">
    <property type="protein sequence ID" value="RXH75836.1"/>
    <property type="molecule type" value="Genomic_DNA"/>
</dbReference>
<feature type="compositionally biased region" description="Polar residues" evidence="1">
    <location>
        <begin position="450"/>
        <end position="463"/>
    </location>
</feature>
<gene>
    <name evidence="2" type="ORF">DVH24_042623</name>
</gene>
<dbReference type="AlphaFoldDB" id="A0A498HWK1"/>
<dbReference type="STRING" id="3750.A0A498HWK1"/>
<evidence type="ECO:0000313" key="2">
    <source>
        <dbReference type="EMBL" id="RXH75836.1"/>
    </source>
</evidence>
<sequence length="638" mass="70876">MEGDQSAGLGRDPFEYQFSLYHHDSNNPFANNHSMQIPSMENNAAEHVVDLESSTDSPQPMDPIKSTETLTETEFNFLNPSHEQPANLAPNEISFSALFAEAMGNNPQIIAQPNPEELIPPISNAPNLSLPPLPEVTFNHLHRGASQPYPPYMEELELGSSAGNNWSGLNPANSTQNFMPGAALFPSYQSSSPLFLYPQNQSERTRFFFNPPMPNSAPEYRPMYIGNVMAEPFHQETNPVVHPYPQQEQLPLYVNHTFFSTKIHWNNFLSIISDFMKNLLMLRSLTLGPNQYGTRTMMAGLGGENQRPSYLNQQPAALFYPQCVNSATQLSTPSGPQHNQVIQGNGALNPQGNNFVPYGAAQIRPQATLQLLNPTQRENQPQQLNRPQGTQQSLNRAQPENQPEQLNKIPQNTFPAGEFGPWILESSLARAPPQQQEQTNKGKAVLVHEPQNSNSNPLVQSGPQKVAKSLPTLPIPVRPRPSVLPNIADPPHHSSAPSKTQMPFRLSPIQLEETMNQSNVTSDRSQRSSQLQSSPTEKGETPEQLGFSEKRGKRPEGESSPAKRSKRNSAASSRSGVNRSTFEPQEKKLDLFSNFFVPTNPRPMTNSHYDPAFEAMGLPIDPHIRMFLASQQNPPAKK</sequence>
<dbReference type="Proteomes" id="UP000290289">
    <property type="component" value="Chromosome 15"/>
</dbReference>
<feature type="region of interest" description="Disordered" evidence="1">
    <location>
        <begin position="377"/>
        <end position="419"/>
    </location>
</feature>